<dbReference type="PANTHER" id="PTHR12563">
    <property type="entry name" value="GLYCEROL-3-PHOSPHATE ACYLTRANSFERASE"/>
    <property type="match status" value="1"/>
</dbReference>
<evidence type="ECO:0000256" key="10">
    <source>
        <dbReference type="ARBA" id="ARBA00023209"/>
    </source>
</evidence>
<keyword evidence="7 14" id="KW-1003">Cell membrane</keyword>
<comment type="subcellular location">
    <subcellularLocation>
        <location evidence="1 14">Cell membrane</location>
        <topology evidence="1 14">Peripheral membrane protein</topology>
        <orientation evidence="1 14">Cytoplasmic side</orientation>
    </subcellularLocation>
</comment>
<dbReference type="InterPro" id="IPR002123">
    <property type="entry name" value="Plipid/glycerol_acylTrfase"/>
</dbReference>
<evidence type="ECO:0000256" key="7">
    <source>
        <dbReference type="ARBA" id="ARBA00022475"/>
    </source>
</evidence>
<comment type="pathway">
    <text evidence="3">Lipid metabolism.</text>
</comment>
<evidence type="ECO:0000313" key="16">
    <source>
        <dbReference type="EMBL" id="PLK59148.1"/>
    </source>
</evidence>
<evidence type="ECO:0000256" key="2">
    <source>
        <dbReference type="ARBA" id="ARBA00004765"/>
    </source>
</evidence>
<comment type="caution">
    <text evidence="16">The sequence shown here is derived from an EMBL/GenBank/DDBJ whole genome shotgun (WGS) entry which is preliminary data.</text>
</comment>
<gene>
    <name evidence="14" type="primary">plsB</name>
    <name evidence="16" type="ORF">CEX73_00710</name>
</gene>
<evidence type="ECO:0000256" key="4">
    <source>
        <dbReference type="ARBA" id="ARBA00007937"/>
    </source>
</evidence>
<dbReference type="SUPFAM" id="SSF69593">
    <property type="entry name" value="Glycerol-3-phosphate (1)-acyltransferase"/>
    <property type="match status" value="1"/>
</dbReference>
<dbReference type="PIRSF" id="PIRSF000437">
    <property type="entry name" value="GPAT_DHAPAT"/>
    <property type="match status" value="1"/>
</dbReference>
<dbReference type="NCBIfam" id="NF003441">
    <property type="entry name" value="PRK04974.1"/>
    <property type="match status" value="1"/>
</dbReference>
<dbReference type="SMART" id="SM00563">
    <property type="entry name" value="PlsC"/>
    <property type="match status" value="1"/>
</dbReference>
<name>A0A2N4XXG7_9GAMM</name>
<comment type="catalytic activity">
    <reaction evidence="13 14">
        <text>sn-glycerol 3-phosphate + an acyl-CoA = a 1-acyl-sn-glycero-3-phosphate + CoA</text>
        <dbReference type="Rhea" id="RHEA:15325"/>
        <dbReference type="ChEBI" id="CHEBI:57287"/>
        <dbReference type="ChEBI" id="CHEBI:57597"/>
        <dbReference type="ChEBI" id="CHEBI:57970"/>
        <dbReference type="ChEBI" id="CHEBI:58342"/>
        <dbReference type="EC" id="2.3.1.15"/>
    </reaction>
</comment>
<keyword evidence="14" id="KW-0444">Lipid biosynthesis</keyword>
<dbReference type="CDD" id="cd07993">
    <property type="entry name" value="LPLAT_DHAPAT-like"/>
    <property type="match status" value="1"/>
</dbReference>
<dbReference type="GO" id="GO:0016024">
    <property type="term" value="P:CDP-diacylglycerol biosynthetic process"/>
    <property type="evidence" value="ECO:0007669"/>
    <property type="project" value="UniProtKB-UniRule"/>
</dbReference>
<organism evidence="16 17">
    <name type="scientific">Candidatus Palibaumannia cicadellinicola</name>
    <dbReference type="NCBI Taxonomy" id="186490"/>
    <lineage>
        <taxon>Bacteria</taxon>
        <taxon>Pseudomonadati</taxon>
        <taxon>Pseudomonadota</taxon>
        <taxon>Gammaproteobacteria</taxon>
        <taxon>Candidatus Palibaumannia</taxon>
    </lineage>
</organism>
<dbReference type="EC" id="2.3.1.15" evidence="5 14"/>
<feature type="short sequence motif" description="HXXXXD motif" evidence="14">
    <location>
        <begin position="309"/>
        <end position="314"/>
    </location>
</feature>
<dbReference type="InterPro" id="IPR045520">
    <property type="entry name" value="GPAT/DHAPAT_C"/>
</dbReference>
<dbReference type="Pfam" id="PF19277">
    <property type="entry name" value="GPAT_C"/>
    <property type="match status" value="1"/>
</dbReference>
<dbReference type="Pfam" id="PF01553">
    <property type="entry name" value="Acyltransferase"/>
    <property type="match status" value="1"/>
</dbReference>
<evidence type="ECO:0000259" key="15">
    <source>
        <dbReference type="SMART" id="SM00563"/>
    </source>
</evidence>
<dbReference type="PANTHER" id="PTHR12563:SF17">
    <property type="entry name" value="DIHYDROXYACETONE PHOSPHATE ACYLTRANSFERASE"/>
    <property type="match status" value="1"/>
</dbReference>
<evidence type="ECO:0000256" key="6">
    <source>
        <dbReference type="ARBA" id="ARBA00013432"/>
    </source>
</evidence>
<dbReference type="PIRSF" id="PIRSF500064">
    <property type="entry name" value="GPAT"/>
    <property type="match status" value="1"/>
</dbReference>
<evidence type="ECO:0000256" key="3">
    <source>
        <dbReference type="ARBA" id="ARBA00005189"/>
    </source>
</evidence>
<dbReference type="AlphaFoldDB" id="A0A2N4XXG7"/>
<dbReference type="EMBL" id="NJPO01000039">
    <property type="protein sequence ID" value="PLK59148.1"/>
    <property type="molecule type" value="Genomic_DNA"/>
</dbReference>
<dbReference type="NCBIfam" id="TIGR03703">
    <property type="entry name" value="plsB"/>
    <property type="match status" value="1"/>
</dbReference>
<evidence type="ECO:0000256" key="9">
    <source>
        <dbReference type="ARBA" id="ARBA00023136"/>
    </source>
</evidence>
<dbReference type="InterPro" id="IPR022284">
    <property type="entry name" value="GPAT/DHAPAT"/>
</dbReference>
<dbReference type="GO" id="GO:0004366">
    <property type="term" value="F:glycerol-3-phosphate O-acyltransferase activity"/>
    <property type="evidence" value="ECO:0007669"/>
    <property type="project" value="UniProtKB-UniRule"/>
</dbReference>
<evidence type="ECO:0000256" key="13">
    <source>
        <dbReference type="ARBA" id="ARBA00048427"/>
    </source>
</evidence>
<accession>A0A2N4XXG7</accession>
<dbReference type="UniPathway" id="UPA00557">
    <property type="reaction ID" value="UER00612"/>
</dbReference>
<comment type="similarity">
    <text evidence="4 14">Belongs to the GPAT/DAPAT family.</text>
</comment>
<evidence type="ECO:0000256" key="1">
    <source>
        <dbReference type="ARBA" id="ARBA00004413"/>
    </source>
</evidence>
<evidence type="ECO:0000313" key="17">
    <source>
        <dbReference type="Proteomes" id="UP000234253"/>
    </source>
</evidence>
<comment type="pathway">
    <text evidence="2 14">Phospholipid metabolism; CDP-diacylglycerol biosynthesis; CDP-diacylglycerol from sn-glycerol 3-phosphate: step 1/3.</text>
</comment>
<dbReference type="InterPro" id="IPR041728">
    <property type="entry name" value="GPAT/DHAPAT_LPLAT"/>
</dbReference>
<dbReference type="InterPro" id="IPR028354">
    <property type="entry name" value="GPAT_PlsB"/>
</dbReference>
<evidence type="ECO:0000256" key="8">
    <source>
        <dbReference type="ARBA" id="ARBA00022679"/>
    </source>
</evidence>
<evidence type="ECO:0000256" key="11">
    <source>
        <dbReference type="ARBA" id="ARBA00023264"/>
    </source>
</evidence>
<protein>
    <recommendedName>
        <fullName evidence="6 14">Glycerol-3-phosphate acyltransferase</fullName>
        <shortName evidence="14">GPAT</shortName>
        <ecNumber evidence="5 14">2.3.1.15</ecNumber>
    </recommendedName>
</protein>
<dbReference type="Proteomes" id="UP000234253">
    <property type="component" value="Unassembled WGS sequence"/>
</dbReference>
<keyword evidence="9 14" id="KW-0472">Membrane</keyword>
<dbReference type="GO" id="GO:0005886">
    <property type="term" value="C:plasma membrane"/>
    <property type="evidence" value="ECO:0007669"/>
    <property type="project" value="UniProtKB-SubCell"/>
</dbReference>
<keyword evidence="11 14" id="KW-1208">Phospholipid metabolism</keyword>
<dbReference type="OrthoDB" id="335193at2"/>
<evidence type="ECO:0000256" key="14">
    <source>
        <dbReference type="HAMAP-Rule" id="MF_00393"/>
    </source>
</evidence>
<evidence type="ECO:0000256" key="5">
    <source>
        <dbReference type="ARBA" id="ARBA00013113"/>
    </source>
</evidence>
<dbReference type="GO" id="GO:0006631">
    <property type="term" value="P:fatty acid metabolic process"/>
    <property type="evidence" value="ECO:0007669"/>
    <property type="project" value="TreeGrafter"/>
</dbReference>
<keyword evidence="12 14" id="KW-0012">Acyltransferase</keyword>
<keyword evidence="8 14" id="KW-0808">Transferase</keyword>
<dbReference type="HAMAP" id="MF_00393">
    <property type="entry name" value="Glyc3P_acyltrans"/>
    <property type="match status" value="1"/>
</dbReference>
<keyword evidence="14" id="KW-0443">Lipid metabolism</keyword>
<evidence type="ECO:0000256" key="12">
    <source>
        <dbReference type="ARBA" id="ARBA00023315"/>
    </source>
</evidence>
<proteinExistence type="inferred from homology"/>
<reference evidence="16 17" key="1">
    <citation type="submission" date="2017-06" db="EMBL/GenBank/DDBJ databases">
        <title>Metabolic interaction between xylem feeders and their symbionts.</title>
        <authorList>
            <person name="Chouaia B."/>
        </authorList>
    </citation>
    <scope>NUCLEOTIDE SEQUENCE [LARGE SCALE GENOMIC DNA]</scope>
    <source>
        <strain evidence="16 17">Gra</strain>
    </source>
</reference>
<keyword evidence="10 14" id="KW-0594">Phospholipid biosynthesis</keyword>
<feature type="domain" description="Phospholipid/glycerol acyltransferase" evidence="15">
    <location>
        <begin position="304"/>
        <end position="431"/>
    </location>
</feature>
<sequence length="823" mass="94554">MSNWRIIYYNLLYVLLKLVVKTHVLPADPLAEAGLDPQQPMIYLLPSNSKVDLLTLRIQCFKHMLPDPLEPLHIAGVKLPRYVVIHHRQRVCSWLKKQQQYVALFHDYLNLYRKHPWFHVQIVSVLVMFGRSPGRERHNNLRLDSLNKLITVLWLGRDSFVYFSRPLSIPIRYTVTATANCMDNTSINTIAQKLARAARINFARQRLVAMGPRLQVRNDLFKKLLASQVITKAVTDEARSKKISVKQAQQKASTLIKEIAADFSYEAIRFSDRVLGWTWNLLYQGLHVRNVDRVRKLAENGHEIVYLPCHRSHMDYLLLSYVLYHQGLVPPHIAAGINLNFWPTGPIFRRLGAFFIRRTFKGNKLYSTIFREYLCELFTRGYSVEYFLEGGRSRTGRLLEPKKGTLTMTIQAMLRAGKRPITLVPIYVGYEHVMEVATYAKELYGAVKEKEGFIQMVCGFRQLRHLGLGYVNFGEPLSLVTWLNQQVPQWRENLDPIPIEATHKPDWLAPTVDNIAVTIMIRINNAAAVNAINLCSSVLLASRQCSYSLTQTQLVSQLTCYLELLRNVPYAPEVTVPNITSQALLEHALTLNKFTVMSDRIFLSSDQAILITYYRNNIQHLLILPSLVATIINSKPGISRKQLHYCILCLYFMLKAELFMRFSNQDLPFFIDSIIAELYRQRLLNVQKQQLYPVLNMEHANQLKLLAASGRDTLQRYAITFSLLCANPQINRSTLEKKSLIIAQQLSVTHNINALDFFDKAIFSTLITTLRHQGYIGDSSYVSDGKVEEISALLNELITPDIRISITSALIRRSIVVRWKKKV</sequence>
<comment type="domain">
    <text evidence="14">The HXXXXD motif is essential for acyltransferase activity and may constitute the binding site for the phosphate moiety of the glycerol-3-phosphate.</text>
</comment>